<gene>
    <name evidence="2" type="ORF">G6O67_006107</name>
</gene>
<feature type="compositionally biased region" description="Polar residues" evidence="1">
    <location>
        <begin position="768"/>
        <end position="780"/>
    </location>
</feature>
<evidence type="ECO:0000256" key="1">
    <source>
        <dbReference type="SAM" id="MobiDB-lite"/>
    </source>
</evidence>
<feature type="compositionally biased region" description="Low complexity" evidence="1">
    <location>
        <begin position="17"/>
        <end position="26"/>
    </location>
</feature>
<feature type="region of interest" description="Disordered" evidence="1">
    <location>
        <begin position="438"/>
        <end position="475"/>
    </location>
</feature>
<keyword evidence="3" id="KW-1185">Reference proteome</keyword>
<name>A0A8H4PMC0_9HYPO</name>
<dbReference type="EMBL" id="JAAVMX010000007">
    <property type="protein sequence ID" value="KAF4505976.1"/>
    <property type="molecule type" value="Genomic_DNA"/>
</dbReference>
<organism evidence="2 3">
    <name type="scientific">Ophiocordyceps sinensis</name>
    <dbReference type="NCBI Taxonomy" id="72228"/>
    <lineage>
        <taxon>Eukaryota</taxon>
        <taxon>Fungi</taxon>
        <taxon>Dikarya</taxon>
        <taxon>Ascomycota</taxon>
        <taxon>Pezizomycotina</taxon>
        <taxon>Sordariomycetes</taxon>
        <taxon>Hypocreomycetidae</taxon>
        <taxon>Hypocreales</taxon>
        <taxon>Ophiocordycipitaceae</taxon>
        <taxon>Ophiocordyceps</taxon>
    </lineage>
</organism>
<feature type="compositionally biased region" description="Basic and acidic residues" evidence="1">
    <location>
        <begin position="394"/>
        <end position="404"/>
    </location>
</feature>
<protein>
    <submittedName>
        <fullName evidence="2">Uncharacterized protein</fullName>
    </submittedName>
</protein>
<feature type="compositionally biased region" description="Basic and acidic residues" evidence="1">
    <location>
        <begin position="438"/>
        <end position="452"/>
    </location>
</feature>
<comment type="caution">
    <text evidence="2">The sequence shown here is derived from an EMBL/GenBank/DDBJ whole genome shotgun (WGS) entry which is preliminary data.</text>
</comment>
<feature type="region of interest" description="Disordered" evidence="1">
    <location>
        <begin position="242"/>
        <end position="423"/>
    </location>
</feature>
<reference evidence="2 3" key="1">
    <citation type="journal article" date="2020" name="Genome Biol. Evol.">
        <title>A new high-quality draft genome assembly of the Chinese cordyceps Ophiocordyceps sinensis.</title>
        <authorList>
            <person name="Shu R."/>
            <person name="Zhang J."/>
            <person name="Meng Q."/>
            <person name="Zhang H."/>
            <person name="Zhou G."/>
            <person name="Li M."/>
            <person name="Wu P."/>
            <person name="Zhao Y."/>
            <person name="Chen C."/>
            <person name="Qin Q."/>
        </authorList>
    </citation>
    <scope>NUCLEOTIDE SEQUENCE [LARGE SCALE GENOMIC DNA]</scope>
    <source>
        <strain evidence="2 3">IOZ07</strain>
    </source>
</reference>
<evidence type="ECO:0000313" key="2">
    <source>
        <dbReference type="EMBL" id="KAF4505976.1"/>
    </source>
</evidence>
<feature type="region of interest" description="Disordered" evidence="1">
    <location>
        <begin position="716"/>
        <end position="796"/>
    </location>
</feature>
<feature type="compositionally biased region" description="Polar residues" evidence="1">
    <location>
        <begin position="86"/>
        <end position="97"/>
    </location>
</feature>
<dbReference type="Proteomes" id="UP000557566">
    <property type="component" value="Unassembled WGS sequence"/>
</dbReference>
<accession>A0A8H4PMC0</accession>
<feature type="region of interest" description="Disordered" evidence="1">
    <location>
        <begin position="13"/>
        <end position="123"/>
    </location>
</feature>
<feature type="compositionally biased region" description="Low complexity" evidence="1">
    <location>
        <begin position="592"/>
        <end position="605"/>
    </location>
</feature>
<proteinExistence type="predicted"/>
<evidence type="ECO:0000313" key="3">
    <source>
        <dbReference type="Proteomes" id="UP000557566"/>
    </source>
</evidence>
<dbReference type="AlphaFoldDB" id="A0A8H4PMC0"/>
<feature type="compositionally biased region" description="Basic residues" evidence="1">
    <location>
        <begin position="383"/>
        <end position="393"/>
    </location>
</feature>
<feature type="compositionally biased region" description="Low complexity" evidence="1">
    <location>
        <begin position="255"/>
        <end position="275"/>
    </location>
</feature>
<feature type="region of interest" description="Disordered" evidence="1">
    <location>
        <begin position="569"/>
        <end position="605"/>
    </location>
</feature>
<dbReference type="OrthoDB" id="5325276at2759"/>
<sequence>MGLFSFLTRRHADGRAAAKPHPAAAAGPPPLPDARPCTPGPSHSSDDAKRPSTRKASQSQVGPPAKPFFLGIRGDEAHAHLPAQASAEQRPSSSDPKLTSRKFRPPPVSRTARATKGHETDTDAQLLASWKRSSAAFSIASVPGAPLRSSRSVDLLEAQSSIRPCDFKSRVLAAGTRDYGEDVAERNLGQNAADLTNPAVQAYYASLAAPSPVSRPRDDVASVARHNPLRLAVALSAFAQPEEHAAGSQRHKHYSSVSAAAAPGGPGASGRQARASRIKSLGPTSLMTRPDAISGYPAPERGRRGRTGAGSSPKRRTRRGPSLERTPAPHGCKAGQSRKLAGQARHTEGPLATERSRPRSTSASPPHEPRYPTKQHQPPPAFRAHKSHKSHRSPSHDEAAETRVRTPRAVLRQGVRSLDKPIDPDMLDHDVLYGMQRADERAGQVPSRRPDSSSEESFDDRAPAPLIPSRRDQGWPTLTPVSQGAHAHWQSPWSHAHRDALCSGGASASLSRNGSCKSGTSAHTLTMDVAGHVPDRRSSLKHWSFSSITPTTESSDHSSTLAVRPRSIHTANTSIDLPPLTGPANLPELKESPSSSDSNGGPVSSSYVTALEKIDTDTTVTSAPVGLDEVDSDRGQDDGVVEMVAENGNGPEIDSSNVDFVAKPRQHRHGRGGEFMLFKQGGYSDLGNNLPGLFDTAARSPCLMCSLLESVAIGTASDDKGTEGQPPRPPCNHKGLNSRRERLRALGYEYDTDESESGPERAFRGRTRTPQQTSQPNASGIRQRDSWGTIEEEAEEDYDKVRAVPRLRRAPRGRSKRIEVLKGNGGFEPVLEDYEEGHAADVE</sequence>